<protein>
    <submittedName>
        <fullName evidence="2">Uncharacterized protein</fullName>
    </submittedName>
</protein>
<dbReference type="Proteomes" id="UP000681722">
    <property type="component" value="Unassembled WGS sequence"/>
</dbReference>
<keyword evidence="1" id="KW-0472">Membrane</keyword>
<keyword evidence="1" id="KW-0812">Transmembrane</keyword>
<evidence type="ECO:0000313" key="3">
    <source>
        <dbReference type="EMBL" id="CAF4151844.1"/>
    </source>
</evidence>
<organism evidence="2 4">
    <name type="scientific">Didymodactylos carnosus</name>
    <dbReference type="NCBI Taxonomy" id="1234261"/>
    <lineage>
        <taxon>Eukaryota</taxon>
        <taxon>Metazoa</taxon>
        <taxon>Spiralia</taxon>
        <taxon>Gnathifera</taxon>
        <taxon>Rotifera</taxon>
        <taxon>Eurotatoria</taxon>
        <taxon>Bdelloidea</taxon>
        <taxon>Philodinida</taxon>
        <taxon>Philodinidae</taxon>
        <taxon>Didymodactylos</taxon>
    </lineage>
</organism>
<feature type="transmembrane region" description="Helical" evidence="1">
    <location>
        <begin position="124"/>
        <end position="148"/>
    </location>
</feature>
<evidence type="ECO:0000256" key="1">
    <source>
        <dbReference type="SAM" id="Phobius"/>
    </source>
</evidence>
<name>A0A815ECF2_9BILA</name>
<dbReference type="EMBL" id="CAJNOQ010013018">
    <property type="protein sequence ID" value="CAF1312802.1"/>
    <property type="molecule type" value="Genomic_DNA"/>
</dbReference>
<feature type="transmembrane region" description="Helical" evidence="1">
    <location>
        <begin position="160"/>
        <end position="186"/>
    </location>
</feature>
<evidence type="ECO:0000313" key="4">
    <source>
        <dbReference type="Proteomes" id="UP000663829"/>
    </source>
</evidence>
<dbReference type="EMBL" id="CAJOBC010043396">
    <property type="protein sequence ID" value="CAF4151844.1"/>
    <property type="molecule type" value="Genomic_DNA"/>
</dbReference>
<sequence length="203" mass="21999">MDLKLLRKLIIWPISIRISGSILLLACFFFYISGSSKRWGHGLQLDKEDGSYGKLYVGLNEICDENNRCDELPDNCSTFDSYGKSNCLKSKVARQCLTASVILSGMGVLWLLELSSGANKHRKCVMVFGAIAAFLPIIPACVGFGYGVKYATALSGFKMGIGAVYALIGGFLCLISAVICAVIPVVERNKVVVTADEHVDDDT</sequence>
<comment type="caution">
    <text evidence="2">The sequence shown here is derived from an EMBL/GenBank/DDBJ whole genome shotgun (WGS) entry which is preliminary data.</text>
</comment>
<evidence type="ECO:0000313" key="2">
    <source>
        <dbReference type="EMBL" id="CAF1312802.1"/>
    </source>
</evidence>
<reference evidence="2" key="1">
    <citation type="submission" date="2021-02" db="EMBL/GenBank/DDBJ databases">
        <authorList>
            <person name="Nowell W R."/>
        </authorList>
    </citation>
    <scope>NUCLEOTIDE SEQUENCE</scope>
</reference>
<proteinExistence type="predicted"/>
<feature type="transmembrane region" description="Helical" evidence="1">
    <location>
        <begin position="9"/>
        <end position="32"/>
    </location>
</feature>
<keyword evidence="1" id="KW-1133">Transmembrane helix</keyword>
<dbReference type="AlphaFoldDB" id="A0A815ECF2"/>
<dbReference type="Proteomes" id="UP000663829">
    <property type="component" value="Unassembled WGS sequence"/>
</dbReference>
<keyword evidence="4" id="KW-1185">Reference proteome</keyword>
<accession>A0A815ECF2</accession>
<gene>
    <name evidence="2" type="ORF">GPM918_LOCUS29080</name>
    <name evidence="3" type="ORF">SRO942_LOCUS29633</name>
</gene>